<proteinExistence type="predicted"/>
<name>A0A4Y2L787_ARAVE</name>
<evidence type="ECO:0000259" key="1">
    <source>
        <dbReference type="Pfam" id="PF20931"/>
    </source>
</evidence>
<accession>A0A4Y2L787</accession>
<dbReference type="EMBL" id="BGPR01005447">
    <property type="protein sequence ID" value="GBN10279.1"/>
    <property type="molecule type" value="Genomic_DNA"/>
</dbReference>
<reference evidence="2 3" key="1">
    <citation type="journal article" date="2019" name="Sci. Rep.">
        <title>Orb-weaving spider Araneus ventricosus genome elucidates the spidroin gene catalogue.</title>
        <authorList>
            <person name="Kono N."/>
            <person name="Nakamura H."/>
            <person name="Ohtoshi R."/>
            <person name="Moran D.A.P."/>
            <person name="Shinohara A."/>
            <person name="Yoshida Y."/>
            <person name="Fujiwara M."/>
            <person name="Mori M."/>
            <person name="Tomita M."/>
            <person name="Arakawa K."/>
        </authorList>
    </citation>
    <scope>NUCLEOTIDE SEQUENCE [LARGE SCALE GENOMIC DNA]</scope>
</reference>
<evidence type="ECO:0000313" key="2">
    <source>
        <dbReference type="EMBL" id="GBN10279.1"/>
    </source>
</evidence>
<dbReference type="InterPro" id="IPR048512">
    <property type="entry name" value="Dicer_platform"/>
</dbReference>
<dbReference type="AlphaFoldDB" id="A0A4Y2L787"/>
<feature type="domain" description="Dicer platform" evidence="1">
    <location>
        <begin position="115"/>
        <end position="167"/>
    </location>
</feature>
<dbReference type="Pfam" id="PF20931">
    <property type="entry name" value="Dicer_platform"/>
    <property type="match status" value="1"/>
</dbReference>
<organism evidence="2 3">
    <name type="scientific">Araneus ventricosus</name>
    <name type="common">Orbweaver spider</name>
    <name type="synonym">Epeira ventricosa</name>
    <dbReference type="NCBI Taxonomy" id="182803"/>
    <lineage>
        <taxon>Eukaryota</taxon>
        <taxon>Metazoa</taxon>
        <taxon>Ecdysozoa</taxon>
        <taxon>Arthropoda</taxon>
        <taxon>Chelicerata</taxon>
        <taxon>Arachnida</taxon>
        <taxon>Araneae</taxon>
        <taxon>Araneomorphae</taxon>
        <taxon>Entelegynae</taxon>
        <taxon>Araneoidea</taxon>
        <taxon>Araneidae</taxon>
        <taxon>Araneus</taxon>
    </lineage>
</organism>
<gene>
    <name evidence="2" type="ORF">AVEN_98097_1</name>
</gene>
<keyword evidence="3" id="KW-1185">Reference proteome</keyword>
<protein>
    <recommendedName>
        <fullName evidence="1">Dicer platform domain-containing protein</fullName>
    </recommendedName>
</protein>
<comment type="caution">
    <text evidence="2">The sequence shown here is derived from an EMBL/GenBank/DDBJ whole genome shotgun (WGS) entry which is preliminary data.</text>
</comment>
<evidence type="ECO:0000313" key="3">
    <source>
        <dbReference type="Proteomes" id="UP000499080"/>
    </source>
</evidence>
<sequence>MANVSKRKSFSFGAEKHGVNAFPQNEIEHFECCDDDIITSGESTPLRRTKHAKVSAVSQFLDEEEEVNEPIMTPSVSFDNDLQNELGEIEEEFSKEGIPGKNRRQVPVFLKDVKPESGKVCFLNLIHMELIEPLLEVLNPRRRPLFDPEKTPIDFALLCTVKLPSVSENLFDIVCK</sequence>
<dbReference type="Proteomes" id="UP000499080">
    <property type="component" value="Unassembled WGS sequence"/>
</dbReference>